<dbReference type="OrthoDB" id="7697912at2759"/>
<evidence type="ECO:0000313" key="2">
    <source>
        <dbReference type="EMBL" id="JAB94364.1"/>
    </source>
</evidence>
<dbReference type="AlphaFoldDB" id="W8BYM8"/>
<reference evidence="2" key="2">
    <citation type="journal article" date="2014" name="BMC Genomics">
        <title>A genomic perspective to assessing quality of mass-reared SIT flies used in Mediterranean fruit fly (Ceratitis capitata) eradication in California.</title>
        <authorList>
            <person name="Calla B."/>
            <person name="Hall B."/>
            <person name="Hou S."/>
            <person name="Geib S.M."/>
        </authorList>
    </citation>
    <scope>NUCLEOTIDE SEQUENCE</scope>
</reference>
<accession>W8BYM8</accession>
<protein>
    <submittedName>
        <fullName evidence="2">Uncharacterized protein</fullName>
    </submittedName>
</protein>
<dbReference type="EMBL" id="GAMC01012191">
    <property type="protein sequence ID" value="JAB94364.1"/>
    <property type="molecule type" value="mRNA"/>
</dbReference>
<feature type="signal peptide" evidence="1">
    <location>
        <begin position="1"/>
        <end position="17"/>
    </location>
</feature>
<reference evidence="2" key="1">
    <citation type="submission" date="2013-07" db="EMBL/GenBank/DDBJ databases">
        <authorList>
            <person name="Geib S."/>
        </authorList>
    </citation>
    <scope>NUCLEOTIDE SEQUENCE</scope>
</reference>
<name>W8BYM8_CERCA</name>
<evidence type="ECO:0000256" key="1">
    <source>
        <dbReference type="SAM" id="SignalP"/>
    </source>
</evidence>
<sequence>MMLKFLLLAYMLHMAIAAPQLLTFRDGKFGVNFGGYHAEAGLGGLLTGNAAHGGLSASAGTPFGQRAGAGLGGSVDGNAAGLLYAGAEANPQTGAGVILGGDTGKGGYAGSQAFAGGRTVASTKNTLFPGAYNNQANSVNTVTSAPSVGDNPTEIYYNGIQKVRPPKKYLIKPSYAAQVGATADANANANANTANSHPNAGAAVAHSKHLTKRVEKHNFDFPAPSPLPEMNLNIGPSVVTSALNIPIGILRSLQESLGGLASAKQGSSVSNQ</sequence>
<keyword evidence="1" id="KW-0732">Signal</keyword>
<proteinExistence type="evidence at transcript level"/>
<feature type="chain" id="PRO_5004909538" evidence="1">
    <location>
        <begin position="18"/>
        <end position="272"/>
    </location>
</feature>
<organism evidence="2">
    <name type="scientific">Ceratitis capitata</name>
    <name type="common">Mediterranean fruit fly</name>
    <name type="synonym">Tephritis capitata</name>
    <dbReference type="NCBI Taxonomy" id="7213"/>
    <lineage>
        <taxon>Eukaryota</taxon>
        <taxon>Metazoa</taxon>
        <taxon>Ecdysozoa</taxon>
        <taxon>Arthropoda</taxon>
        <taxon>Hexapoda</taxon>
        <taxon>Insecta</taxon>
        <taxon>Pterygota</taxon>
        <taxon>Neoptera</taxon>
        <taxon>Endopterygota</taxon>
        <taxon>Diptera</taxon>
        <taxon>Brachycera</taxon>
        <taxon>Muscomorpha</taxon>
        <taxon>Tephritoidea</taxon>
        <taxon>Tephritidae</taxon>
        <taxon>Ceratitis</taxon>
        <taxon>Ceratitis</taxon>
    </lineage>
</organism>